<dbReference type="GeneID" id="63750319"/>
<dbReference type="PANTHER" id="PTHR31503">
    <property type="entry name" value="VACUOLAR CALCIUM ION TRANSPORTER"/>
    <property type="match status" value="1"/>
</dbReference>
<keyword evidence="11" id="KW-1185">Reference proteome</keyword>
<dbReference type="VEuPathDB" id="FungiDB:ASPWEDRAFT_36471"/>
<evidence type="ECO:0000259" key="9">
    <source>
        <dbReference type="Pfam" id="PF01699"/>
    </source>
</evidence>
<keyword evidence="3" id="KW-0813">Transport</keyword>
<comment type="subcellular location">
    <subcellularLocation>
        <location evidence="1">Endomembrane system</location>
        <topology evidence="1">Multi-pass membrane protein</topology>
    </subcellularLocation>
</comment>
<gene>
    <name evidence="10" type="ORF">ASPWEDRAFT_36471</name>
</gene>
<feature type="transmembrane region" description="Helical" evidence="8">
    <location>
        <begin position="187"/>
        <end position="205"/>
    </location>
</feature>
<feature type="transmembrane region" description="Helical" evidence="8">
    <location>
        <begin position="159"/>
        <end position="181"/>
    </location>
</feature>
<dbReference type="GO" id="GO:0006874">
    <property type="term" value="P:intracellular calcium ion homeostasis"/>
    <property type="evidence" value="ECO:0007669"/>
    <property type="project" value="TreeGrafter"/>
</dbReference>
<proteinExistence type="inferred from homology"/>
<protein>
    <recommendedName>
        <fullName evidence="9">Sodium/calcium exchanger membrane region domain-containing protein</fullName>
    </recommendedName>
</protein>
<feature type="transmembrane region" description="Helical" evidence="8">
    <location>
        <begin position="305"/>
        <end position="328"/>
    </location>
</feature>
<reference evidence="11" key="1">
    <citation type="journal article" date="2017" name="Genome Biol.">
        <title>Comparative genomics reveals high biological diversity and specific adaptations in the industrially and medically important fungal genus Aspergillus.</title>
        <authorList>
            <person name="de Vries R.P."/>
            <person name="Riley R."/>
            <person name="Wiebenga A."/>
            <person name="Aguilar-Osorio G."/>
            <person name="Amillis S."/>
            <person name="Uchima C.A."/>
            <person name="Anderluh G."/>
            <person name="Asadollahi M."/>
            <person name="Askin M."/>
            <person name="Barry K."/>
            <person name="Battaglia E."/>
            <person name="Bayram O."/>
            <person name="Benocci T."/>
            <person name="Braus-Stromeyer S.A."/>
            <person name="Caldana C."/>
            <person name="Canovas D."/>
            <person name="Cerqueira G.C."/>
            <person name="Chen F."/>
            <person name="Chen W."/>
            <person name="Choi C."/>
            <person name="Clum A."/>
            <person name="Dos Santos R.A."/>
            <person name="Damasio A.R."/>
            <person name="Diallinas G."/>
            <person name="Emri T."/>
            <person name="Fekete E."/>
            <person name="Flipphi M."/>
            <person name="Freyberg S."/>
            <person name="Gallo A."/>
            <person name="Gournas C."/>
            <person name="Habgood R."/>
            <person name="Hainaut M."/>
            <person name="Harispe M.L."/>
            <person name="Henrissat B."/>
            <person name="Hilden K.S."/>
            <person name="Hope R."/>
            <person name="Hossain A."/>
            <person name="Karabika E."/>
            <person name="Karaffa L."/>
            <person name="Karanyi Z."/>
            <person name="Krasevec N."/>
            <person name="Kuo A."/>
            <person name="Kusch H."/>
            <person name="LaButti K."/>
            <person name="Lagendijk E.L."/>
            <person name="Lapidus A."/>
            <person name="Levasseur A."/>
            <person name="Lindquist E."/>
            <person name="Lipzen A."/>
            <person name="Logrieco A.F."/>
            <person name="MacCabe A."/>
            <person name="Maekelae M.R."/>
            <person name="Malavazi I."/>
            <person name="Melin P."/>
            <person name="Meyer V."/>
            <person name="Mielnichuk N."/>
            <person name="Miskei M."/>
            <person name="Molnar A.P."/>
            <person name="Mule G."/>
            <person name="Ngan C.Y."/>
            <person name="Orejas M."/>
            <person name="Orosz E."/>
            <person name="Ouedraogo J.P."/>
            <person name="Overkamp K.M."/>
            <person name="Park H.-S."/>
            <person name="Perrone G."/>
            <person name="Piumi F."/>
            <person name="Punt P.J."/>
            <person name="Ram A.F."/>
            <person name="Ramon A."/>
            <person name="Rauscher S."/>
            <person name="Record E."/>
            <person name="Riano-Pachon D.M."/>
            <person name="Robert V."/>
            <person name="Roehrig J."/>
            <person name="Ruller R."/>
            <person name="Salamov A."/>
            <person name="Salih N.S."/>
            <person name="Samson R.A."/>
            <person name="Sandor E."/>
            <person name="Sanguinetti M."/>
            <person name="Schuetze T."/>
            <person name="Sepcic K."/>
            <person name="Shelest E."/>
            <person name="Sherlock G."/>
            <person name="Sophianopoulou V."/>
            <person name="Squina F.M."/>
            <person name="Sun H."/>
            <person name="Susca A."/>
            <person name="Todd R.B."/>
            <person name="Tsang A."/>
            <person name="Unkles S.E."/>
            <person name="van de Wiele N."/>
            <person name="van Rossen-Uffink D."/>
            <person name="Oliveira J.V."/>
            <person name="Vesth T.C."/>
            <person name="Visser J."/>
            <person name="Yu J.-H."/>
            <person name="Zhou M."/>
            <person name="Andersen M.R."/>
            <person name="Archer D.B."/>
            <person name="Baker S.E."/>
            <person name="Benoit I."/>
            <person name="Brakhage A.A."/>
            <person name="Braus G.H."/>
            <person name="Fischer R."/>
            <person name="Frisvad J.C."/>
            <person name="Goldman G.H."/>
            <person name="Houbraken J."/>
            <person name="Oakley B."/>
            <person name="Pocsi I."/>
            <person name="Scazzocchio C."/>
            <person name="Seiboth B."/>
            <person name="vanKuyk P.A."/>
            <person name="Wortman J."/>
            <person name="Dyer P.S."/>
            <person name="Grigoriev I.V."/>
        </authorList>
    </citation>
    <scope>NUCLEOTIDE SEQUENCE [LARGE SCALE GENOMIC DNA]</scope>
    <source>
        <strain evidence="11">DTO 134E9</strain>
    </source>
</reference>
<keyword evidence="4 8" id="KW-0812">Transmembrane</keyword>
<evidence type="ECO:0000256" key="4">
    <source>
        <dbReference type="ARBA" id="ARBA00022692"/>
    </source>
</evidence>
<evidence type="ECO:0000256" key="1">
    <source>
        <dbReference type="ARBA" id="ARBA00004127"/>
    </source>
</evidence>
<evidence type="ECO:0000256" key="8">
    <source>
        <dbReference type="SAM" id="Phobius"/>
    </source>
</evidence>
<dbReference type="AlphaFoldDB" id="A0A1L9RVB1"/>
<dbReference type="PANTHER" id="PTHR31503:SF22">
    <property type="entry name" value="VACUOLAR CALCIUM ION TRANSPORTER"/>
    <property type="match status" value="1"/>
</dbReference>
<dbReference type="RefSeq" id="XP_040692474.1">
    <property type="nucleotide sequence ID" value="XM_040834471.1"/>
</dbReference>
<keyword evidence="7 8" id="KW-0472">Membrane</keyword>
<feature type="transmembrane region" description="Helical" evidence="8">
    <location>
        <begin position="238"/>
        <end position="259"/>
    </location>
</feature>
<evidence type="ECO:0000313" key="11">
    <source>
        <dbReference type="Proteomes" id="UP000184383"/>
    </source>
</evidence>
<keyword evidence="5 8" id="KW-1133">Transmembrane helix</keyword>
<dbReference type="Pfam" id="PF01699">
    <property type="entry name" value="Na_Ca_ex"/>
    <property type="match status" value="2"/>
</dbReference>
<dbReference type="STRING" id="1073089.A0A1L9RVB1"/>
<keyword evidence="6" id="KW-0406">Ion transport</keyword>
<comment type="similarity">
    <text evidence="2">Belongs to the Ca(2+):cation antiporter (CaCA) (TC 2.A.19) family.</text>
</comment>
<evidence type="ECO:0000256" key="2">
    <source>
        <dbReference type="ARBA" id="ARBA00008170"/>
    </source>
</evidence>
<dbReference type="InterPro" id="IPR004713">
    <property type="entry name" value="CaH_exchang"/>
</dbReference>
<name>A0A1L9RVB1_ASPWE</name>
<accession>A0A1L9RVB1</accession>
<dbReference type="InterPro" id="IPR004837">
    <property type="entry name" value="NaCa_Exmemb"/>
</dbReference>
<dbReference type="Proteomes" id="UP000184383">
    <property type="component" value="Unassembled WGS sequence"/>
</dbReference>
<sequence length="371" mass="40253">MDYQLVDPSQGLYRRRSWHSFHMINAQISRSYIVQILSIFIPIGIAAGYLNVSNQLVFFFNLLALIPLIAWISLSITELSGSVGARVEELLKATLGNPIEVIVGIIAMHRGEVQLAQSVLIGSTLCYLLLTLGGCFFASGFGKKRLTFDRTLISTLSSLLMVVCVVSIIPTAVATFSAAAVSDILPISRITAAALTILLVVFLVFQLKTHASLFGLTITANETNTSARTSFLTISRAVLILLVTTACVTFCSIHLVNTIDGFASAIGVHKAILAQVLIPLLGNSTKYIAIIIISRVNQLDMGIKALITSVVRMMLTITPGLVLLGWIYELPTTLIFDAFEATVFFISLMVMNSMIHSGKTNYFEGLMLIAT</sequence>
<feature type="transmembrane region" description="Helical" evidence="8">
    <location>
        <begin position="56"/>
        <end position="77"/>
    </location>
</feature>
<feature type="transmembrane region" description="Helical" evidence="8">
    <location>
        <begin position="271"/>
        <end position="293"/>
    </location>
</feature>
<dbReference type="GO" id="GO:0000329">
    <property type="term" value="C:fungal-type vacuole membrane"/>
    <property type="evidence" value="ECO:0007669"/>
    <property type="project" value="TreeGrafter"/>
</dbReference>
<dbReference type="OrthoDB" id="1699231at2759"/>
<dbReference type="InterPro" id="IPR044880">
    <property type="entry name" value="NCX_ion-bd_dom_sf"/>
</dbReference>
<evidence type="ECO:0000256" key="7">
    <source>
        <dbReference type="ARBA" id="ARBA00023136"/>
    </source>
</evidence>
<feature type="transmembrane region" description="Helical" evidence="8">
    <location>
        <begin position="115"/>
        <end position="138"/>
    </location>
</feature>
<evidence type="ECO:0000313" key="10">
    <source>
        <dbReference type="EMBL" id="OJJ38798.1"/>
    </source>
</evidence>
<dbReference type="GO" id="GO:0015369">
    <property type="term" value="F:calcium:proton antiporter activity"/>
    <property type="evidence" value="ECO:0007669"/>
    <property type="project" value="TreeGrafter"/>
</dbReference>
<evidence type="ECO:0000256" key="5">
    <source>
        <dbReference type="ARBA" id="ARBA00022989"/>
    </source>
</evidence>
<evidence type="ECO:0000256" key="6">
    <source>
        <dbReference type="ARBA" id="ARBA00023065"/>
    </source>
</evidence>
<organism evidence="10 11">
    <name type="scientific">Aspergillus wentii DTO 134E9</name>
    <dbReference type="NCBI Taxonomy" id="1073089"/>
    <lineage>
        <taxon>Eukaryota</taxon>
        <taxon>Fungi</taxon>
        <taxon>Dikarya</taxon>
        <taxon>Ascomycota</taxon>
        <taxon>Pezizomycotina</taxon>
        <taxon>Eurotiomycetes</taxon>
        <taxon>Eurotiomycetidae</taxon>
        <taxon>Eurotiales</taxon>
        <taxon>Aspergillaceae</taxon>
        <taxon>Aspergillus</taxon>
        <taxon>Aspergillus subgen. Cremei</taxon>
    </lineage>
</organism>
<feature type="domain" description="Sodium/calcium exchanger membrane region" evidence="9">
    <location>
        <begin position="56"/>
        <end position="207"/>
    </location>
</feature>
<evidence type="ECO:0000256" key="3">
    <source>
        <dbReference type="ARBA" id="ARBA00022448"/>
    </source>
</evidence>
<dbReference type="EMBL" id="KV878210">
    <property type="protein sequence ID" value="OJJ38798.1"/>
    <property type="molecule type" value="Genomic_DNA"/>
</dbReference>
<feature type="domain" description="Sodium/calcium exchanger membrane region" evidence="9">
    <location>
        <begin position="237"/>
        <end position="370"/>
    </location>
</feature>
<feature type="transmembrane region" description="Helical" evidence="8">
    <location>
        <begin position="334"/>
        <end position="351"/>
    </location>
</feature>
<dbReference type="Gene3D" id="1.20.1420.30">
    <property type="entry name" value="NCX, central ion-binding region"/>
    <property type="match status" value="1"/>
</dbReference>
<feature type="transmembrane region" description="Helical" evidence="8">
    <location>
        <begin position="32"/>
        <end position="50"/>
    </location>
</feature>
<dbReference type="GO" id="GO:0012505">
    <property type="term" value="C:endomembrane system"/>
    <property type="evidence" value="ECO:0007669"/>
    <property type="project" value="UniProtKB-SubCell"/>
</dbReference>